<accession>A0A1C0B547</accession>
<comment type="caution">
    <text evidence="1">The sequence shown here is derived from an EMBL/GenBank/DDBJ whole genome shotgun (WGS) entry which is preliminary data.</text>
</comment>
<dbReference type="Proteomes" id="UP000093281">
    <property type="component" value="Unassembled WGS sequence"/>
</dbReference>
<dbReference type="OrthoDB" id="9996162at2"/>
<dbReference type="AlphaFoldDB" id="A0A1C0B547"/>
<organism evidence="1 2">
    <name type="scientific">Aliarcobacter thereius</name>
    <dbReference type="NCBI Taxonomy" id="544718"/>
    <lineage>
        <taxon>Bacteria</taxon>
        <taxon>Pseudomonadati</taxon>
        <taxon>Campylobacterota</taxon>
        <taxon>Epsilonproteobacteria</taxon>
        <taxon>Campylobacterales</taxon>
        <taxon>Arcobacteraceae</taxon>
        <taxon>Aliarcobacter</taxon>
    </lineage>
</organism>
<gene>
    <name evidence="1" type="ORF">AAX29_01822</name>
</gene>
<reference evidence="2" key="1">
    <citation type="submission" date="2015-05" db="EMBL/GenBank/DDBJ databases">
        <authorList>
            <person name="Rovetto F."/>
            <person name="Cocolin L."/>
            <person name="Illeghems K."/>
            <person name="Van Nieuwerburgh F."/>
            <person name="Houf K."/>
        </authorList>
    </citation>
    <scope>NUCLEOTIDE SEQUENCE [LARGE SCALE GENOMIC DNA]</scope>
    <source>
        <strain evidence="2">DU22</strain>
    </source>
</reference>
<protein>
    <submittedName>
        <fullName evidence="1">Uncharacterized protein</fullName>
    </submittedName>
</protein>
<dbReference type="RefSeq" id="WP_066187384.1">
    <property type="nucleotide sequence ID" value="NZ_LCUJ01000009.1"/>
</dbReference>
<evidence type="ECO:0000313" key="1">
    <source>
        <dbReference type="EMBL" id="OCL97669.1"/>
    </source>
</evidence>
<sequence length="409" mass="47755">MSINIEIIKDDTCDKLDVPNTLSVFKEDIFNYGIFHYEIPPDKLSDNNFEYLESKIPAYVGMYEDYIDFDVVGQSIKSKTSGESAKNLSEIVGIAIGLKSAIQIFGLNKKEIENIPISTKQEKRLDYKSTYNGSEIHIETKGTTSKNKVKTMIQDIHAKKVGKNSINHKYGFVTLFDGLNKNNGTKIYVTDPRIEPFENNFRGVYKYIYYYLIYFSFILDNQEYNKLFKTLIYKRSVNKNTIKIDKFDYSFTFRNKKYLGQCFDKRLILNLIQNSMMNDDNIASLFKKLTANYDRNKYFLGLDIEILKNINSRNIKFLDNYILEDIYDTHENYSYIQMSDGVLFIISKNGALPEMEENFSEAKVKRRLGQLYSFERGIPHKCGASCRSKDIEGKPCDILTYREHCHFHR</sequence>
<evidence type="ECO:0000313" key="2">
    <source>
        <dbReference type="Proteomes" id="UP000093281"/>
    </source>
</evidence>
<proteinExistence type="predicted"/>
<dbReference type="EMBL" id="LCUJ01000009">
    <property type="protein sequence ID" value="OCL97669.1"/>
    <property type="molecule type" value="Genomic_DNA"/>
</dbReference>
<name>A0A1C0B547_9BACT</name>